<protein>
    <submittedName>
        <fullName evidence="7">Energy-coupling factor transporter transmembrane protein EcfT</fullName>
    </submittedName>
</protein>
<keyword evidence="4 6" id="KW-1133">Transmembrane helix</keyword>
<dbReference type="RefSeq" id="WP_249284617.1">
    <property type="nucleotide sequence ID" value="NZ_JACRSO010000001.1"/>
</dbReference>
<keyword evidence="2" id="KW-1003">Cell membrane</keyword>
<evidence type="ECO:0000256" key="5">
    <source>
        <dbReference type="ARBA" id="ARBA00023136"/>
    </source>
</evidence>
<sequence>MGGFLDYIPGDTFLHRLNPVTKLVLAFLLCAACFCAGSIPFVLGVIALNLLLAASAGALPRALRLLLALAKLALMFFVIQLLFVQEGRALVNLPLGLMITDKGLAFSTLLALRLIGATLPLALMLSVTQMSDLTGALVQQLHIPYRYAFALMTAIRFIPTFNREMKDIMEAQTARGVAFDTKNFFKKVGLILPLCVPLLVSSVGRINQGAIAVELKGFNRRSRTSGYKRYAFRLWDAAAAGSAAALVVLAAVL</sequence>
<keyword evidence="8" id="KW-1185">Reference proteome</keyword>
<dbReference type="PANTHER" id="PTHR34857">
    <property type="entry name" value="SLL0384 PROTEIN"/>
    <property type="match status" value="1"/>
</dbReference>
<feature type="transmembrane region" description="Helical" evidence="6">
    <location>
        <begin position="23"/>
        <end position="53"/>
    </location>
</feature>
<feature type="transmembrane region" description="Helical" evidence="6">
    <location>
        <begin position="230"/>
        <end position="252"/>
    </location>
</feature>
<proteinExistence type="predicted"/>
<evidence type="ECO:0000256" key="6">
    <source>
        <dbReference type="SAM" id="Phobius"/>
    </source>
</evidence>
<dbReference type="GO" id="GO:0005886">
    <property type="term" value="C:plasma membrane"/>
    <property type="evidence" value="ECO:0007669"/>
    <property type="project" value="UniProtKB-ARBA"/>
</dbReference>
<dbReference type="Pfam" id="PF02361">
    <property type="entry name" value="CbiQ"/>
    <property type="match status" value="1"/>
</dbReference>
<reference evidence="7" key="1">
    <citation type="submission" date="2020-08" db="EMBL/GenBank/DDBJ databases">
        <title>Genome public.</title>
        <authorList>
            <person name="Liu C."/>
            <person name="Sun Q."/>
        </authorList>
    </citation>
    <scope>NUCLEOTIDE SEQUENCE</scope>
    <source>
        <strain evidence="7">NSJ-44</strain>
    </source>
</reference>
<feature type="transmembrane region" description="Helical" evidence="6">
    <location>
        <begin position="65"/>
        <end position="84"/>
    </location>
</feature>
<evidence type="ECO:0000313" key="8">
    <source>
        <dbReference type="Proteomes" id="UP000654279"/>
    </source>
</evidence>
<evidence type="ECO:0000256" key="3">
    <source>
        <dbReference type="ARBA" id="ARBA00022692"/>
    </source>
</evidence>
<gene>
    <name evidence="7" type="ORF">H8699_04195</name>
</gene>
<dbReference type="CDD" id="cd16914">
    <property type="entry name" value="EcfT"/>
    <property type="match status" value="1"/>
</dbReference>
<feature type="transmembrane region" description="Helical" evidence="6">
    <location>
        <begin position="104"/>
        <end position="125"/>
    </location>
</feature>
<keyword evidence="5 6" id="KW-0472">Membrane</keyword>
<evidence type="ECO:0000256" key="4">
    <source>
        <dbReference type="ARBA" id="ARBA00022989"/>
    </source>
</evidence>
<evidence type="ECO:0000256" key="2">
    <source>
        <dbReference type="ARBA" id="ARBA00022475"/>
    </source>
</evidence>
<dbReference type="InterPro" id="IPR051611">
    <property type="entry name" value="ECF_transporter_component"/>
</dbReference>
<accession>A0A926CYV6</accession>
<keyword evidence="3 6" id="KW-0812">Transmembrane</keyword>
<dbReference type="EMBL" id="JACRSO010000001">
    <property type="protein sequence ID" value="MBC8528638.1"/>
    <property type="molecule type" value="Genomic_DNA"/>
</dbReference>
<dbReference type="PANTHER" id="PTHR34857:SF2">
    <property type="entry name" value="SLL0384 PROTEIN"/>
    <property type="match status" value="1"/>
</dbReference>
<organism evidence="7 8">
    <name type="scientific">Luoshenia tenuis</name>
    <dbReference type="NCBI Taxonomy" id="2763654"/>
    <lineage>
        <taxon>Bacteria</taxon>
        <taxon>Bacillati</taxon>
        <taxon>Bacillota</taxon>
        <taxon>Clostridia</taxon>
        <taxon>Christensenellales</taxon>
        <taxon>Christensenellaceae</taxon>
        <taxon>Luoshenia</taxon>
    </lineage>
</organism>
<dbReference type="AlphaFoldDB" id="A0A926CYV6"/>
<name>A0A926CYV6_9FIRM</name>
<dbReference type="InterPro" id="IPR003339">
    <property type="entry name" value="ABC/ECF_trnsptr_transmembrane"/>
</dbReference>
<evidence type="ECO:0000313" key="7">
    <source>
        <dbReference type="EMBL" id="MBC8528638.1"/>
    </source>
</evidence>
<comment type="caution">
    <text evidence="7">The sequence shown here is derived from an EMBL/GenBank/DDBJ whole genome shotgun (WGS) entry which is preliminary data.</text>
</comment>
<dbReference type="Proteomes" id="UP000654279">
    <property type="component" value="Unassembled WGS sequence"/>
</dbReference>
<comment type="subcellular location">
    <subcellularLocation>
        <location evidence="1">Membrane</location>
        <topology evidence="1">Multi-pass membrane protein</topology>
    </subcellularLocation>
</comment>
<evidence type="ECO:0000256" key="1">
    <source>
        <dbReference type="ARBA" id="ARBA00004141"/>
    </source>
</evidence>